<evidence type="ECO:0000256" key="7">
    <source>
        <dbReference type="ARBA" id="ARBA00023136"/>
    </source>
</evidence>
<evidence type="ECO:0000256" key="14">
    <source>
        <dbReference type="SAM" id="Phobius"/>
    </source>
</evidence>
<feature type="transmembrane region" description="Helical" evidence="14">
    <location>
        <begin position="595"/>
        <end position="615"/>
    </location>
</feature>
<keyword evidence="6" id="KW-0333">Golgi apparatus</keyword>
<evidence type="ECO:0000256" key="2">
    <source>
        <dbReference type="ARBA" id="ARBA00022676"/>
    </source>
</evidence>
<accession>A0AAN8ZE05</accession>
<dbReference type="GO" id="GO:0000139">
    <property type="term" value="C:Golgi membrane"/>
    <property type="evidence" value="ECO:0007669"/>
    <property type="project" value="UniProtKB-SubCell"/>
</dbReference>
<keyword evidence="8" id="KW-0961">Cell wall biogenesis/degradation</keyword>
<evidence type="ECO:0000256" key="11">
    <source>
        <dbReference type="PIRSR" id="PIRSR605150-1"/>
    </source>
</evidence>
<reference evidence="15 16" key="1">
    <citation type="submission" date="2023-12" db="EMBL/GenBank/DDBJ databases">
        <title>A high-quality genome assembly for Dillenia turbinata (Dilleniales).</title>
        <authorList>
            <person name="Chanderbali A."/>
        </authorList>
    </citation>
    <scope>NUCLEOTIDE SEQUENCE [LARGE SCALE GENOMIC DNA]</scope>
    <source>
        <strain evidence="15">LSX21</strain>
        <tissue evidence="15">Leaf</tissue>
    </source>
</reference>
<dbReference type="GO" id="GO:0030244">
    <property type="term" value="P:cellulose biosynthetic process"/>
    <property type="evidence" value="ECO:0007669"/>
    <property type="project" value="InterPro"/>
</dbReference>
<comment type="function">
    <text evidence="9">Thought to be a Golgi-localized beta-glycan synthase that polymerize the backbones of noncellulosic polysaccharides (hemicelluloses) of plant cell wall.</text>
</comment>
<keyword evidence="16" id="KW-1185">Reference proteome</keyword>
<dbReference type="FunFam" id="3.90.550.10:FF:000138">
    <property type="entry name" value="Cellulose synthase isolog"/>
    <property type="match status" value="1"/>
</dbReference>
<feature type="transmembrane region" description="Helical" evidence="14">
    <location>
        <begin position="636"/>
        <end position="663"/>
    </location>
</feature>
<evidence type="ECO:0000256" key="8">
    <source>
        <dbReference type="ARBA" id="ARBA00023316"/>
    </source>
</evidence>
<keyword evidence="2" id="KW-0328">Glycosyltransferase</keyword>
<feature type="binding site" evidence="12">
    <location>
        <position position="140"/>
    </location>
    <ligand>
        <name>UDP-alpha-D-glucose</name>
        <dbReference type="ChEBI" id="CHEBI:58885"/>
    </ligand>
</feature>
<dbReference type="AlphaFoldDB" id="A0AAN8ZE05"/>
<evidence type="ECO:0000313" key="15">
    <source>
        <dbReference type="EMBL" id="KAK6934621.1"/>
    </source>
</evidence>
<comment type="caution">
    <text evidence="15">The sequence shown here is derived from an EMBL/GenBank/DDBJ whole genome shotgun (WGS) entry which is preliminary data.</text>
</comment>
<gene>
    <name evidence="15" type="ORF">RJ641_034776</name>
</gene>
<feature type="binding site" evidence="13">
    <location>
        <position position="281"/>
    </location>
    <ligand>
        <name>Mn(2+)</name>
        <dbReference type="ChEBI" id="CHEBI:29035"/>
    </ligand>
</feature>
<feature type="binding site" evidence="12">
    <location>
        <position position="111"/>
    </location>
    <ligand>
        <name>UDP-alpha-D-glucose</name>
        <dbReference type="ChEBI" id="CHEBI:58885"/>
    </ligand>
</feature>
<feature type="binding site" evidence="13">
    <location>
        <position position="305"/>
    </location>
    <ligand>
        <name>Mn(2+)</name>
        <dbReference type="ChEBI" id="CHEBI:29035"/>
    </ligand>
</feature>
<keyword evidence="3" id="KW-0808">Transferase</keyword>
<keyword evidence="4 14" id="KW-0812">Transmembrane</keyword>
<feature type="transmembrane region" description="Helical" evidence="14">
    <location>
        <begin position="18"/>
        <end position="37"/>
    </location>
</feature>
<feature type="transmembrane region" description="Helical" evidence="14">
    <location>
        <begin position="49"/>
        <end position="70"/>
    </location>
</feature>
<keyword evidence="7 14" id="KW-0472">Membrane</keyword>
<evidence type="ECO:0000256" key="1">
    <source>
        <dbReference type="ARBA" id="ARBA00004653"/>
    </source>
</evidence>
<dbReference type="GO" id="GO:0071555">
    <property type="term" value="P:cell wall organization"/>
    <property type="evidence" value="ECO:0007669"/>
    <property type="project" value="UniProtKB-KW"/>
</dbReference>
<dbReference type="FunFam" id="3.90.550.10:FF:000112">
    <property type="entry name" value="Cellulose synthase-like protein E1"/>
    <property type="match status" value="1"/>
</dbReference>
<evidence type="ECO:0000256" key="10">
    <source>
        <dbReference type="ARBA" id="ARBA00060766"/>
    </source>
</evidence>
<evidence type="ECO:0000256" key="3">
    <source>
        <dbReference type="ARBA" id="ARBA00022679"/>
    </source>
</evidence>
<feature type="active site" evidence="11">
    <location>
        <position position="140"/>
    </location>
</feature>
<comment type="similarity">
    <text evidence="10">Belongs to the glycosyltransferase 2 family. Plant cellulose synthase-like E subfamily.</text>
</comment>
<proteinExistence type="inferred from homology"/>
<dbReference type="GO" id="GO:0016760">
    <property type="term" value="F:cellulose synthase (UDP-forming) activity"/>
    <property type="evidence" value="ECO:0007669"/>
    <property type="project" value="InterPro"/>
</dbReference>
<evidence type="ECO:0000256" key="9">
    <source>
        <dbReference type="ARBA" id="ARBA00037405"/>
    </source>
</evidence>
<feature type="active site" evidence="11">
    <location>
        <position position="444"/>
    </location>
</feature>
<evidence type="ECO:0000256" key="4">
    <source>
        <dbReference type="ARBA" id="ARBA00022692"/>
    </source>
</evidence>
<feature type="transmembrane region" description="Helical" evidence="14">
    <location>
        <begin position="675"/>
        <end position="693"/>
    </location>
</feature>
<sequence>MGSEEAVLFETDNAEGRVLYRLFAVSIFVGICLVWAYRVNNVPGSEEVAGRWIWFGMLGAELWFGFYWFITQALQWNRVYRRTFKDRLSLGYENSLPNIDIFVCTADPTVEPPLMVINTVLSVMAYEYPTEKLSVYLSDDAGSDLTFYALIEASDFAKLWIPYCKNYKVEPRSPKVYFRSASAPTSPSHAQDFSSIKKMYEDMERRIESAVNLGRIPEEISAKHRGFSQWDSYFAKQDHGSIVQILIDGRDIDAKDVEGCPMPTLVYLAREKRPNYFHNFKAGVMNALIRVSSKISNGPIILNVDCDMFSNNSYALRDAVCFFMDEKKGHEIAFVQFPQNFENVTKNDMYSASLRLITEVEFHGLDGYGGPLYIGTGCFHRRETLCGKKFTEYKDEPKRVNKLLRDESKHDLEERLKTLASVTYEENTQWGNEMGLKYGSPVEDVITGLAIQCRGWKSIYFNPTRKAFLGIVPTTLVDTLVQHKRWSEGDFQIFLSKYCPLWFGHGKISLGLQLGYCCYCFWPVNSLPVIYYSMIPSLCLLKGISLFPQISSPWFLSFAYVIFASCAQSFVEFIFSGGTVLGWWNDQRIWLYKRISSYLFAFIDTILKLLGLFKLEFIISSKVSDEDVSKRYEKEIMEFGATSPMFTVLSTLALLNLFCFVGLVKKLVLDTSSLVVFETLVLQILMCGVLVLINLPLYQGLFLRSDKGKMPGPVAAKSVTFAFLICILFTLLY</sequence>
<evidence type="ECO:0000256" key="5">
    <source>
        <dbReference type="ARBA" id="ARBA00022989"/>
    </source>
</evidence>
<dbReference type="Proteomes" id="UP001370490">
    <property type="component" value="Unassembled WGS sequence"/>
</dbReference>
<keyword evidence="5 14" id="KW-1133">Transmembrane helix</keyword>
<name>A0AAN8ZE05_9MAGN</name>
<feature type="transmembrane region" description="Helical" evidence="14">
    <location>
        <begin position="554"/>
        <end position="575"/>
    </location>
</feature>
<evidence type="ECO:0000256" key="13">
    <source>
        <dbReference type="PIRSR" id="PIRSR605150-3"/>
    </source>
</evidence>
<evidence type="ECO:0000256" key="6">
    <source>
        <dbReference type="ARBA" id="ARBA00023034"/>
    </source>
</evidence>
<dbReference type="Pfam" id="PF03552">
    <property type="entry name" value="Cellulose_synt"/>
    <property type="match status" value="2"/>
</dbReference>
<evidence type="ECO:0000313" key="16">
    <source>
        <dbReference type="Proteomes" id="UP001370490"/>
    </source>
</evidence>
<comment type="subcellular location">
    <subcellularLocation>
        <location evidence="1">Golgi apparatus membrane</location>
        <topology evidence="1">Multi-pass membrane protein</topology>
    </subcellularLocation>
</comment>
<protein>
    <submittedName>
        <fullName evidence="15">Cellulose synthase</fullName>
    </submittedName>
</protein>
<evidence type="ECO:0000256" key="12">
    <source>
        <dbReference type="PIRSR" id="PIRSR605150-2"/>
    </source>
</evidence>
<feature type="transmembrane region" description="Helical" evidence="14">
    <location>
        <begin position="714"/>
        <end position="732"/>
    </location>
</feature>
<dbReference type="EMBL" id="JBAMMX010000008">
    <property type="protein sequence ID" value="KAK6934621.1"/>
    <property type="molecule type" value="Genomic_DNA"/>
</dbReference>
<organism evidence="15 16">
    <name type="scientific">Dillenia turbinata</name>
    <dbReference type="NCBI Taxonomy" id="194707"/>
    <lineage>
        <taxon>Eukaryota</taxon>
        <taxon>Viridiplantae</taxon>
        <taxon>Streptophyta</taxon>
        <taxon>Embryophyta</taxon>
        <taxon>Tracheophyta</taxon>
        <taxon>Spermatophyta</taxon>
        <taxon>Magnoliopsida</taxon>
        <taxon>eudicotyledons</taxon>
        <taxon>Gunneridae</taxon>
        <taxon>Pentapetalae</taxon>
        <taxon>Dilleniales</taxon>
        <taxon>Dilleniaceae</taxon>
        <taxon>Dillenia</taxon>
    </lineage>
</organism>
<dbReference type="InterPro" id="IPR029044">
    <property type="entry name" value="Nucleotide-diphossugar_trans"/>
</dbReference>
<dbReference type="Gene3D" id="3.90.550.10">
    <property type="entry name" value="Spore Coat Polysaccharide Biosynthesis Protein SpsA, Chain A"/>
    <property type="match status" value="1"/>
</dbReference>
<dbReference type="SUPFAM" id="SSF53448">
    <property type="entry name" value="Nucleotide-diphospho-sugar transferases"/>
    <property type="match status" value="1"/>
</dbReference>
<dbReference type="PANTHER" id="PTHR13301">
    <property type="entry name" value="X-BOX TRANSCRIPTION FACTOR-RELATED"/>
    <property type="match status" value="1"/>
</dbReference>
<dbReference type="InterPro" id="IPR005150">
    <property type="entry name" value="Cellulose_synth"/>
</dbReference>